<gene>
    <name evidence="2" type="ORF">MSAN_01809000</name>
</gene>
<dbReference type="AlphaFoldDB" id="A0A8H6XUB3"/>
<dbReference type="OrthoDB" id="3061387at2759"/>
<evidence type="ECO:0000313" key="2">
    <source>
        <dbReference type="EMBL" id="KAF7346711.1"/>
    </source>
</evidence>
<accession>A0A8H6XUB3</accession>
<dbReference type="EMBL" id="JACAZH010000018">
    <property type="protein sequence ID" value="KAF7346711.1"/>
    <property type="molecule type" value="Genomic_DNA"/>
</dbReference>
<comment type="caution">
    <text evidence="2">The sequence shown here is derived from an EMBL/GenBank/DDBJ whole genome shotgun (WGS) entry which is preliminary data.</text>
</comment>
<sequence>MRIPLTPFALVVTASALIINAPSTASTGAVTLTYISQATDLKGSLTFWISHPYGIGGFTDLVDNVPPNPGSTAVPLTVVIPPDFAGQYFISAGVTGETVGNPFGYSAVFNAA</sequence>
<name>A0A8H6XUB3_9AGAR</name>
<feature type="signal peptide" evidence="1">
    <location>
        <begin position="1"/>
        <end position="16"/>
    </location>
</feature>
<dbReference type="Proteomes" id="UP000623467">
    <property type="component" value="Unassembled WGS sequence"/>
</dbReference>
<keyword evidence="1" id="KW-0732">Signal</keyword>
<evidence type="ECO:0000313" key="3">
    <source>
        <dbReference type="Proteomes" id="UP000623467"/>
    </source>
</evidence>
<organism evidence="2 3">
    <name type="scientific">Mycena sanguinolenta</name>
    <dbReference type="NCBI Taxonomy" id="230812"/>
    <lineage>
        <taxon>Eukaryota</taxon>
        <taxon>Fungi</taxon>
        <taxon>Dikarya</taxon>
        <taxon>Basidiomycota</taxon>
        <taxon>Agaricomycotina</taxon>
        <taxon>Agaricomycetes</taxon>
        <taxon>Agaricomycetidae</taxon>
        <taxon>Agaricales</taxon>
        <taxon>Marasmiineae</taxon>
        <taxon>Mycenaceae</taxon>
        <taxon>Mycena</taxon>
    </lineage>
</organism>
<keyword evidence="3" id="KW-1185">Reference proteome</keyword>
<protein>
    <submittedName>
        <fullName evidence="2">Uncharacterized protein</fullName>
    </submittedName>
</protein>
<feature type="chain" id="PRO_5034809431" evidence="1">
    <location>
        <begin position="17"/>
        <end position="112"/>
    </location>
</feature>
<proteinExistence type="predicted"/>
<evidence type="ECO:0000256" key="1">
    <source>
        <dbReference type="SAM" id="SignalP"/>
    </source>
</evidence>
<reference evidence="2" key="1">
    <citation type="submission" date="2020-05" db="EMBL/GenBank/DDBJ databases">
        <title>Mycena genomes resolve the evolution of fungal bioluminescence.</title>
        <authorList>
            <person name="Tsai I.J."/>
        </authorList>
    </citation>
    <scope>NUCLEOTIDE SEQUENCE</scope>
    <source>
        <strain evidence="2">160909Yilan</strain>
    </source>
</reference>